<name>A2FQS7_TRIV3</name>
<reference evidence="1" key="2">
    <citation type="journal article" date="2007" name="Science">
        <title>Draft genome sequence of the sexually transmitted pathogen Trichomonas vaginalis.</title>
        <authorList>
            <person name="Carlton J.M."/>
            <person name="Hirt R.P."/>
            <person name="Silva J.C."/>
            <person name="Delcher A.L."/>
            <person name="Schatz M."/>
            <person name="Zhao Q."/>
            <person name="Wortman J.R."/>
            <person name="Bidwell S.L."/>
            <person name="Alsmark U.C.M."/>
            <person name="Besteiro S."/>
            <person name="Sicheritz-Ponten T."/>
            <person name="Noel C.J."/>
            <person name="Dacks J.B."/>
            <person name="Foster P.G."/>
            <person name="Simillion C."/>
            <person name="Van de Peer Y."/>
            <person name="Miranda-Saavedra D."/>
            <person name="Barton G.J."/>
            <person name="Westrop G.D."/>
            <person name="Mueller S."/>
            <person name="Dessi D."/>
            <person name="Fiori P.L."/>
            <person name="Ren Q."/>
            <person name="Paulsen I."/>
            <person name="Zhang H."/>
            <person name="Bastida-Corcuera F.D."/>
            <person name="Simoes-Barbosa A."/>
            <person name="Brown M.T."/>
            <person name="Hayes R.D."/>
            <person name="Mukherjee M."/>
            <person name="Okumura C.Y."/>
            <person name="Schneider R."/>
            <person name="Smith A.J."/>
            <person name="Vanacova S."/>
            <person name="Villalvazo M."/>
            <person name="Haas B.J."/>
            <person name="Pertea M."/>
            <person name="Feldblyum T.V."/>
            <person name="Utterback T.R."/>
            <person name="Shu C.L."/>
            <person name="Osoegawa K."/>
            <person name="de Jong P.J."/>
            <person name="Hrdy I."/>
            <person name="Horvathova L."/>
            <person name="Zubacova Z."/>
            <person name="Dolezal P."/>
            <person name="Malik S.B."/>
            <person name="Logsdon J.M. Jr."/>
            <person name="Henze K."/>
            <person name="Gupta A."/>
            <person name="Wang C.C."/>
            <person name="Dunne R.L."/>
            <person name="Upcroft J.A."/>
            <person name="Upcroft P."/>
            <person name="White O."/>
            <person name="Salzberg S.L."/>
            <person name="Tang P."/>
            <person name="Chiu C.-H."/>
            <person name="Lee Y.-S."/>
            <person name="Embley T.M."/>
            <person name="Coombs G.H."/>
            <person name="Mottram J.C."/>
            <person name="Tachezy J."/>
            <person name="Fraser-Liggett C.M."/>
            <person name="Johnson P.J."/>
        </authorList>
    </citation>
    <scope>NUCLEOTIDE SEQUENCE [LARGE SCALE GENOMIC DNA]</scope>
    <source>
        <strain evidence="1">G3</strain>
    </source>
</reference>
<dbReference type="EMBL" id="DS113949">
    <property type="protein sequence ID" value="EAX92748.1"/>
    <property type="molecule type" value="Genomic_DNA"/>
</dbReference>
<accession>A2FQS7</accession>
<dbReference type="RefSeq" id="XP_001305678.1">
    <property type="nucleotide sequence ID" value="XM_001305677.1"/>
</dbReference>
<evidence type="ECO:0000313" key="1">
    <source>
        <dbReference type="EMBL" id="EAX92748.1"/>
    </source>
</evidence>
<dbReference type="VEuPathDB" id="TrichDB:TVAGG3_0478970"/>
<gene>
    <name evidence="1" type="ORF">TVAG_334510</name>
</gene>
<dbReference type="AlphaFoldDB" id="A2FQS7"/>
<sequence length="101" mass="11268">MDMGQALFWCCYNANVDHCVFLNNTAAWMFYIEREGYTLTITDSCIQSNSKTGQGALKLIIESTPHFDSENCFIGSKVMSAKGSYFCALAESSIALFTKKH</sequence>
<dbReference type="VEuPathDB" id="TrichDB:TVAG_334510"/>
<proteinExistence type="predicted"/>
<reference evidence="1" key="1">
    <citation type="submission" date="2006-10" db="EMBL/GenBank/DDBJ databases">
        <authorList>
            <person name="Amadeo P."/>
            <person name="Zhao Q."/>
            <person name="Wortman J."/>
            <person name="Fraser-Liggett C."/>
            <person name="Carlton J."/>
        </authorList>
    </citation>
    <scope>NUCLEOTIDE SEQUENCE</scope>
    <source>
        <strain evidence="1">G3</strain>
    </source>
</reference>
<dbReference type="KEGG" id="tva:75657279"/>
<organism evidence="1 2">
    <name type="scientific">Trichomonas vaginalis (strain ATCC PRA-98 / G3)</name>
    <dbReference type="NCBI Taxonomy" id="412133"/>
    <lineage>
        <taxon>Eukaryota</taxon>
        <taxon>Metamonada</taxon>
        <taxon>Parabasalia</taxon>
        <taxon>Trichomonadida</taxon>
        <taxon>Trichomonadidae</taxon>
        <taxon>Trichomonas</taxon>
    </lineage>
</organism>
<evidence type="ECO:0000313" key="2">
    <source>
        <dbReference type="Proteomes" id="UP000001542"/>
    </source>
</evidence>
<keyword evidence="2" id="KW-1185">Reference proteome</keyword>
<dbReference type="Proteomes" id="UP000001542">
    <property type="component" value="Unassembled WGS sequence"/>
</dbReference>
<protein>
    <submittedName>
        <fullName evidence="1">Uncharacterized protein</fullName>
    </submittedName>
</protein>
<dbReference type="InParanoid" id="A2FQS7"/>